<keyword evidence="3 5" id="KW-0687">Ribonucleoprotein</keyword>
<dbReference type="EMBL" id="MHCP01000015">
    <property type="protein sequence ID" value="OGY24188.1"/>
    <property type="molecule type" value="Genomic_DNA"/>
</dbReference>
<dbReference type="GO" id="GO:0005737">
    <property type="term" value="C:cytoplasm"/>
    <property type="evidence" value="ECO:0007669"/>
    <property type="project" value="UniProtKB-ARBA"/>
</dbReference>
<organism evidence="7 8">
    <name type="scientific">Candidatus Woykebacteria bacterium RBG_13_40_15</name>
    <dbReference type="NCBI Taxonomy" id="1802593"/>
    <lineage>
        <taxon>Bacteria</taxon>
        <taxon>Candidatus Woykeibacteriota</taxon>
    </lineage>
</organism>
<reference evidence="7 8" key="1">
    <citation type="journal article" date="2016" name="Nat. Commun.">
        <title>Thousands of microbial genomes shed light on interconnected biogeochemical processes in an aquifer system.</title>
        <authorList>
            <person name="Anantharaman K."/>
            <person name="Brown C.T."/>
            <person name="Hug L.A."/>
            <person name="Sharon I."/>
            <person name="Castelle C.J."/>
            <person name="Probst A.J."/>
            <person name="Thomas B.C."/>
            <person name="Singh A."/>
            <person name="Wilkins M.J."/>
            <person name="Karaoz U."/>
            <person name="Brodie E.L."/>
            <person name="Williams K.H."/>
            <person name="Hubbard S.S."/>
            <person name="Banfield J.F."/>
        </authorList>
    </citation>
    <scope>NUCLEOTIDE SEQUENCE [LARGE SCALE GENOMIC DNA]</scope>
</reference>
<dbReference type="Pfam" id="PF00410">
    <property type="entry name" value="Ribosomal_S8"/>
    <property type="match status" value="1"/>
</dbReference>
<dbReference type="PROSITE" id="PS00053">
    <property type="entry name" value="RIBOSOMAL_S8"/>
    <property type="match status" value="1"/>
</dbReference>
<evidence type="ECO:0000256" key="2">
    <source>
        <dbReference type="ARBA" id="ARBA00022980"/>
    </source>
</evidence>
<dbReference type="GO" id="GO:0019843">
    <property type="term" value="F:rRNA binding"/>
    <property type="evidence" value="ECO:0007669"/>
    <property type="project" value="UniProtKB-UniRule"/>
</dbReference>
<keyword evidence="2 5" id="KW-0689">Ribosomal protein</keyword>
<dbReference type="InterPro" id="IPR047863">
    <property type="entry name" value="Ribosomal_uS8_CS"/>
</dbReference>
<dbReference type="HAMAP" id="MF_01302_B">
    <property type="entry name" value="Ribosomal_uS8_B"/>
    <property type="match status" value="1"/>
</dbReference>
<keyword evidence="5" id="KW-0699">rRNA-binding</keyword>
<dbReference type="FunFam" id="3.30.1490.10:FF:000001">
    <property type="entry name" value="30S ribosomal protein S8"/>
    <property type="match status" value="1"/>
</dbReference>
<dbReference type="STRING" id="1802593.A2172_01430"/>
<comment type="function">
    <text evidence="5">One of the primary rRNA binding proteins, it binds directly to 16S rRNA central domain where it helps coordinate assembly of the platform of the 30S subunit.</text>
</comment>
<dbReference type="SUPFAM" id="SSF56047">
    <property type="entry name" value="Ribosomal protein S8"/>
    <property type="match status" value="1"/>
</dbReference>
<evidence type="ECO:0000256" key="4">
    <source>
        <dbReference type="ARBA" id="ARBA00035258"/>
    </source>
</evidence>
<evidence type="ECO:0000256" key="5">
    <source>
        <dbReference type="HAMAP-Rule" id="MF_01302"/>
    </source>
</evidence>
<sequence length="125" mass="13774">MNSIADMTTIIRNGYLARKRSVDLPYSKSKNDIAKKLLEIGFLEALESKDKKTLKILLRYNNNEPAIKGIELISKPSLRVYASSKAIPKVLSGLGEVVISTNKGILTGAEARKMKSGGELILKVW</sequence>
<evidence type="ECO:0000256" key="6">
    <source>
        <dbReference type="RuleBase" id="RU003660"/>
    </source>
</evidence>
<comment type="caution">
    <text evidence="7">The sequence shown here is derived from an EMBL/GenBank/DDBJ whole genome shotgun (WGS) entry which is preliminary data.</text>
</comment>
<protein>
    <recommendedName>
        <fullName evidence="4 5">Small ribosomal subunit protein uS8</fullName>
    </recommendedName>
</protein>
<dbReference type="GO" id="GO:0006412">
    <property type="term" value="P:translation"/>
    <property type="evidence" value="ECO:0007669"/>
    <property type="project" value="UniProtKB-UniRule"/>
</dbReference>
<dbReference type="AlphaFoldDB" id="A0A1G1W926"/>
<comment type="subunit">
    <text evidence="5">Part of the 30S ribosomal subunit. Contacts proteins S5 and S12.</text>
</comment>
<dbReference type="Proteomes" id="UP000176631">
    <property type="component" value="Unassembled WGS sequence"/>
</dbReference>
<dbReference type="Gene3D" id="3.30.1490.10">
    <property type="match status" value="1"/>
</dbReference>
<dbReference type="InterPro" id="IPR035987">
    <property type="entry name" value="Ribosomal_uS8_sf"/>
</dbReference>
<comment type="similarity">
    <text evidence="1 5 6">Belongs to the universal ribosomal protein uS8 family.</text>
</comment>
<dbReference type="GO" id="GO:0005840">
    <property type="term" value="C:ribosome"/>
    <property type="evidence" value="ECO:0007669"/>
    <property type="project" value="UniProtKB-KW"/>
</dbReference>
<dbReference type="GO" id="GO:0003735">
    <property type="term" value="F:structural constituent of ribosome"/>
    <property type="evidence" value="ECO:0007669"/>
    <property type="project" value="InterPro"/>
</dbReference>
<proteinExistence type="inferred from homology"/>
<dbReference type="Gene3D" id="3.30.1370.30">
    <property type="match status" value="1"/>
</dbReference>
<name>A0A1G1W926_9BACT</name>
<gene>
    <name evidence="5" type="primary">rpsH</name>
    <name evidence="7" type="ORF">A2172_01430</name>
</gene>
<evidence type="ECO:0000256" key="3">
    <source>
        <dbReference type="ARBA" id="ARBA00023274"/>
    </source>
</evidence>
<evidence type="ECO:0000313" key="7">
    <source>
        <dbReference type="EMBL" id="OGY24188.1"/>
    </source>
</evidence>
<dbReference type="NCBIfam" id="NF001109">
    <property type="entry name" value="PRK00136.1"/>
    <property type="match status" value="1"/>
</dbReference>
<evidence type="ECO:0000313" key="8">
    <source>
        <dbReference type="Proteomes" id="UP000176631"/>
    </source>
</evidence>
<dbReference type="PANTHER" id="PTHR11758">
    <property type="entry name" value="40S RIBOSOMAL PROTEIN S15A"/>
    <property type="match status" value="1"/>
</dbReference>
<keyword evidence="5" id="KW-0694">RNA-binding</keyword>
<accession>A0A1G1W926</accession>
<dbReference type="InterPro" id="IPR000630">
    <property type="entry name" value="Ribosomal_uS8"/>
</dbReference>
<dbReference type="GO" id="GO:1990904">
    <property type="term" value="C:ribonucleoprotein complex"/>
    <property type="evidence" value="ECO:0007669"/>
    <property type="project" value="UniProtKB-KW"/>
</dbReference>
<evidence type="ECO:0000256" key="1">
    <source>
        <dbReference type="ARBA" id="ARBA00006471"/>
    </source>
</evidence>